<gene>
    <name evidence="2" type="ORF">GCM10009107_57490</name>
</gene>
<reference evidence="3" key="1">
    <citation type="journal article" date="2019" name="Int. J. Syst. Evol. Microbiol.">
        <title>The Global Catalogue of Microorganisms (GCM) 10K type strain sequencing project: providing services to taxonomists for standard genome sequencing and annotation.</title>
        <authorList>
            <consortium name="The Broad Institute Genomics Platform"/>
            <consortium name="The Broad Institute Genome Sequencing Center for Infectious Disease"/>
            <person name="Wu L."/>
            <person name="Ma J."/>
        </authorList>
    </citation>
    <scope>NUCLEOTIDE SEQUENCE [LARGE SCALE GENOMIC DNA]</scope>
    <source>
        <strain evidence="3">JCM 15503</strain>
    </source>
</reference>
<proteinExistence type="predicted"/>
<accession>A0ABN1KIM2</accession>
<feature type="region of interest" description="Disordered" evidence="1">
    <location>
        <begin position="21"/>
        <end position="45"/>
    </location>
</feature>
<evidence type="ECO:0000313" key="3">
    <source>
        <dbReference type="Proteomes" id="UP001500279"/>
    </source>
</evidence>
<dbReference type="EMBL" id="BAAAEW010000047">
    <property type="protein sequence ID" value="GAA0768023.1"/>
    <property type="molecule type" value="Genomic_DNA"/>
</dbReference>
<keyword evidence="3" id="KW-1185">Reference proteome</keyword>
<evidence type="ECO:0000256" key="1">
    <source>
        <dbReference type="SAM" id="MobiDB-lite"/>
    </source>
</evidence>
<sequence length="130" mass="14709">MATPRTNTQYRLLEFVTSNRKKQQPAGAFSNQGSRCLVPKRGSHNDDCRPLPAWQELLEELQSEVLARQQDAGRQELLRHRCALAHTRAPEVKTLVPADHGSKTLANHFGLVKHANTEATWRMQHIPTPL</sequence>
<comment type="caution">
    <text evidence="2">The sequence shown here is derived from an EMBL/GenBank/DDBJ whole genome shotgun (WGS) entry which is preliminary data.</text>
</comment>
<protein>
    <submittedName>
        <fullName evidence="2">Uncharacterized protein</fullName>
    </submittedName>
</protein>
<evidence type="ECO:0000313" key="2">
    <source>
        <dbReference type="EMBL" id="GAA0768023.1"/>
    </source>
</evidence>
<organism evidence="2 3">
    <name type="scientific">Ideonella azotifigens</name>
    <dbReference type="NCBI Taxonomy" id="513160"/>
    <lineage>
        <taxon>Bacteria</taxon>
        <taxon>Pseudomonadati</taxon>
        <taxon>Pseudomonadota</taxon>
        <taxon>Betaproteobacteria</taxon>
        <taxon>Burkholderiales</taxon>
        <taxon>Sphaerotilaceae</taxon>
        <taxon>Ideonella</taxon>
    </lineage>
</organism>
<name>A0ABN1KIM2_9BURK</name>
<dbReference type="Proteomes" id="UP001500279">
    <property type="component" value="Unassembled WGS sequence"/>
</dbReference>